<protein>
    <submittedName>
        <fullName evidence="2">Uncharacterized protein</fullName>
    </submittedName>
</protein>
<dbReference type="PANTHER" id="PTHR48248">
    <property type="entry name" value="UVR DOMAIN-CONTAINING PROTEIN"/>
    <property type="match status" value="1"/>
</dbReference>
<dbReference type="Proteomes" id="UP000701853">
    <property type="component" value="Chromosome 7"/>
</dbReference>
<dbReference type="OrthoDB" id="966137at2759"/>
<reference evidence="2 3" key="1">
    <citation type="journal article" date="2021" name="bioRxiv">
        <title>The Gossypium anomalum genome as a resource for cotton improvement and evolutionary analysis of hybrid incompatibility.</title>
        <authorList>
            <person name="Grover C.E."/>
            <person name="Yuan D."/>
            <person name="Arick M.A."/>
            <person name="Miller E.R."/>
            <person name="Hu G."/>
            <person name="Peterson D.G."/>
            <person name="Wendel J.F."/>
            <person name="Udall J.A."/>
        </authorList>
    </citation>
    <scope>NUCLEOTIDE SEQUENCE [LARGE SCALE GENOMIC DNA]</scope>
    <source>
        <strain evidence="2">JFW-Udall</strain>
        <tissue evidence="2">Leaf</tissue>
    </source>
</reference>
<accession>A0A8J6CW41</accession>
<keyword evidence="1" id="KW-0175">Coiled coil</keyword>
<name>A0A8J6CW41_9ROSI</name>
<keyword evidence="3" id="KW-1185">Reference proteome</keyword>
<evidence type="ECO:0000256" key="1">
    <source>
        <dbReference type="SAM" id="Coils"/>
    </source>
</evidence>
<evidence type="ECO:0000313" key="3">
    <source>
        <dbReference type="Proteomes" id="UP000701853"/>
    </source>
</evidence>
<sequence>MAKKHLKVRVEAKRLKAELGKVREDQLCLREEQTKLITRFGEIERQCNELQQEAEMIAKQSAMTGVKLSLMLGILKAREGGDLVQAADLTRFLGVRITFSKKLQISRDYCRRSARYLKAQSLLQEDADHYIPLNIGNFSHPSVQSFPSKFASSRSYLNRLFTSELDQLLQAYNTYKHPMAPSRTDNPEMAKKHLKVRTEAKRLKTEMGKVRADQLCLIEEQSKLMTRFGEIERQCNELKQEAQMMAKQSAMTRLKLELMLGILKAREGGDLVQAANLTRFLREIVAMAKANAILAQVKDEEDEP</sequence>
<organism evidence="2 3">
    <name type="scientific">Gossypium anomalum</name>
    <dbReference type="NCBI Taxonomy" id="47600"/>
    <lineage>
        <taxon>Eukaryota</taxon>
        <taxon>Viridiplantae</taxon>
        <taxon>Streptophyta</taxon>
        <taxon>Embryophyta</taxon>
        <taxon>Tracheophyta</taxon>
        <taxon>Spermatophyta</taxon>
        <taxon>Magnoliopsida</taxon>
        <taxon>eudicotyledons</taxon>
        <taxon>Gunneridae</taxon>
        <taxon>Pentapetalae</taxon>
        <taxon>rosids</taxon>
        <taxon>malvids</taxon>
        <taxon>Malvales</taxon>
        <taxon>Malvaceae</taxon>
        <taxon>Malvoideae</taxon>
        <taxon>Gossypium</taxon>
    </lineage>
</organism>
<dbReference type="PANTHER" id="PTHR48248:SF4">
    <property type="match status" value="1"/>
</dbReference>
<feature type="coiled-coil region" evidence="1">
    <location>
        <begin position="12"/>
        <end position="60"/>
    </location>
</feature>
<evidence type="ECO:0000313" key="2">
    <source>
        <dbReference type="EMBL" id="KAG8489592.1"/>
    </source>
</evidence>
<proteinExistence type="predicted"/>
<dbReference type="EMBL" id="JAHUZN010000007">
    <property type="protein sequence ID" value="KAG8489592.1"/>
    <property type="molecule type" value="Genomic_DNA"/>
</dbReference>
<comment type="caution">
    <text evidence="2">The sequence shown here is derived from an EMBL/GenBank/DDBJ whole genome shotgun (WGS) entry which is preliminary data.</text>
</comment>
<gene>
    <name evidence="2" type="ORF">CXB51_017596</name>
</gene>
<dbReference type="AlphaFoldDB" id="A0A8J6CW41"/>